<reference evidence="2" key="1">
    <citation type="submission" date="2018-06" db="EMBL/GenBank/DDBJ databases">
        <authorList>
            <person name="Zhirakovskaya E."/>
        </authorList>
    </citation>
    <scope>NUCLEOTIDE SEQUENCE</scope>
</reference>
<dbReference type="GO" id="GO:0070987">
    <property type="term" value="P:error-free translesion synthesis"/>
    <property type="evidence" value="ECO:0007669"/>
    <property type="project" value="TreeGrafter"/>
</dbReference>
<dbReference type="PROSITE" id="PS51087">
    <property type="entry name" value="APAG"/>
    <property type="match status" value="1"/>
</dbReference>
<evidence type="ECO:0000259" key="1">
    <source>
        <dbReference type="PROSITE" id="PS51087"/>
    </source>
</evidence>
<name>A0A3B0U4R3_9ZZZZ</name>
<dbReference type="Pfam" id="PF04379">
    <property type="entry name" value="DUF525"/>
    <property type="match status" value="1"/>
</dbReference>
<dbReference type="EMBL" id="UOER01000226">
    <property type="protein sequence ID" value="VAW23990.1"/>
    <property type="molecule type" value="Genomic_DNA"/>
</dbReference>
<dbReference type="PANTHER" id="PTHR14289:SF16">
    <property type="entry name" value="POLYMERASE DELTA-INTERACTING PROTEIN 2"/>
    <property type="match status" value="1"/>
</dbReference>
<dbReference type="NCBIfam" id="NF003967">
    <property type="entry name" value="PRK05461.1"/>
    <property type="match status" value="1"/>
</dbReference>
<dbReference type="Gene3D" id="2.60.40.1470">
    <property type="entry name" value="ApaG domain"/>
    <property type="match status" value="1"/>
</dbReference>
<accession>A0A3B0U4R3</accession>
<dbReference type="PANTHER" id="PTHR14289">
    <property type="entry name" value="F-BOX ONLY PROTEIN 3"/>
    <property type="match status" value="1"/>
</dbReference>
<sequence length="128" mass="14832">MVQQVTNGIKISVISNFEGTSYRNYRLYYAFSYQITIENKSNETVQLLDRHWKIFDSLNNTEVIEGSGVIGEKPILKPTEKHTYKSNCFLTSPIGAMKGFYNMINFETSKTFKVYIPTFQLMVSNIYN</sequence>
<organism evidence="2">
    <name type="scientific">hydrothermal vent metagenome</name>
    <dbReference type="NCBI Taxonomy" id="652676"/>
    <lineage>
        <taxon>unclassified sequences</taxon>
        <taxon>metagenomes</taxon>
        <taxon>ecological metagenomes</taxon>
    </lineage>
</organism>
<feature type="domain" description="ApaG" evidence="1">
    <location>
        <begin position="3"/>
        <end position="128"/>
    </location>
</feature>
<dbReference type="InterPro" id="IPR007474">
    <property type="entry name" value="ApaG_domain"/>
</dbReference>
<dbReference type="AlphaFoldDB" id="A0A3B0U4R3"/>
<dbReference type="InterPro" id="IPR036767">
    <property type="entry name" value="ApaG_sf"/>
</dbReference>
<gene>
    <name evidence="2" type="ORF">MNBD_BACTEROID04-1773</name>
</gene>
<proteinExistence type="predicted"/>
<evidence type="ECO:0000313" key="2">
    <source>
        <dbReference type="EMBL" id="VAW23990.1"/>
    </source>
</evidence>
<dbReference type="SUPFAM" id="SSF110069">
    <property type="entry name" value="ApaG-like"/>
    <property type="match status" value="1"/>
</dbReference>
<protein>
    <submittedName>
        <fullName evidence="2">ApaG protein</fullName>
    </submittedName>
</protein>